<dbReference type="STRING" id="4533.J3M5B6"/>
<protein>
    <submittedName>
        <fullName evidence="2">Uncharacterized protein</fullName>
    </submittedName>
</protein>
<evidence type="ECO:0000256" key="1">
    <source>
        <dbReference type="SAM" id="MobiDB-lite"/>
    </source>
</evidence>
<dbReference type="HOGENOM" id="CLU_2625911_0_0_1"/>
<feature type="compositionally biased region" description="Basic residues" evidence="1">
    <location>
        <begin position="67"/>
        <end position="78"/>
    </location>
</feature>
<sequence length="78" mass="9383">MSEQRREERNRKQHEYRAKKRAEVNNVDGNTMSDTSMQPTTISSLLSESDNVRQSQKSEEQREDRNRKQRIYRARKKA</sequence>
<feature type="compositionally biased region" description="Basic and acidic residues" evidence="1">
    <location>
        <begin position="56"/>
        <end position="66"/>
    </location>
</feature>
<dbReference type="AlphaFoldDB" id="J3M5B6"/>
<evidence type="ECO:0000313" key="2">
    <source>
        <dbReference type="EnsemblPlants" id="OB05G17900.1"/>
    </source>
</evidence>
<dbReference type="EnsemblPlants" id="OB05G17900.1">
    <property type="protein sequence ID" value="OB05G17900.1"/>
    <property type="gene ID" value="OB05G17900"/>
</dbReference>
<reference evidence="2" key="1">
    <citation type="journal article" date="2013" name="Nat. Commun.">
        <title>Whole-genome sequencing of Oryza brachyantha reveals mechanisms underlying Oryza genome evolution.</title>
        <authorList>
            <person name="Chen J."/>
            <person name="Huang Q."/>
            <person name="Gao D."/>
            <person name="Wang J."/>
            <person name="Lang Y."/>
            <person name="Liu T."/>
            <person name="Li B."/>
            <person name="Bai Z."/>
            <person name="Luis Goicoechea J."/>
            <person name="Liang C."/>
            <person name="Chen C."/>
            <person name="Zhang W."/>
            <person name="Sun S."/>
            <person name="Liao Y."/>
            <person name="Zhang X."/>
            <person name="Yang L."/>
            <person name="Song C."/>
            <person name="Wang M."/>
            <person name="Shi J."/>
            <person name="Liu G."/>
            <person name="Liu J."/>
            <person name="Zhou H."/>
            <person name="Zhou W."/>
            <person name="Yu Q."/>
            <person name="An N."/>
            <person name="Chen Y."/>
            <person name="Cai Q."/>
            <person name="Wang B."/>
            <person name="Liu B."/>
            <person name="Min J."/>
            <person name="Huang Y."/>
            <person name="Wu H."/>
            <person name="Li Z."/>
            <person name="Zhang Y."/>
            <person name="Yin Y."/>
            <person name="Song W."/>
            <person name="Jiang J."/>
            <person name="Jackson S.A."/>
            <person name="Wing R.A."/>
            <person name="Wang J."/>
            <person name="Chen M."/>
        </authorList>
    </citation>
    <scope>NUCLEOTIDE SEQUENCE [LARGE SCALE GENOMIC DNA]</scope>
    <source>
        <strain evidence="2">cv. IRGC 101232</strain>
    </source>
</reference>
<feature type="compositionally biased region" description="Polar residues" evidence="1">
    <location>
        <begin position="27"/>
        <end position="55"/>
    </location>
</feature>
<feature type="region of interest" description="Disordered" evidence="1">
    <location>
        <begin position="1"/>
        <end position="78"/>
    </location>
</feature>
<dbReference type="Gramene" id="OB05G17900.1">
    <property type="protein sequence ID" value="OB05G17900.1"/>
    <property type="gene ID" value="OB05G17900"/>
</dbReference>
<reference evidence="2" key="2">
    <citation type="submission" date="2013-04" db="UniProtKB">
        <authorList>
            <consortium name="EnsemblPlants"/>
        </authorList>
    </citation>
    <scope>IDENTIFICATION</scope>
</reference>
<feature type="compositionally biased region" description="Basic and acidic residues" evidence="1">
    <location>
        <begin position="1"/>
        <end position="16"/>
    </location>
</feature>
<proteinExistence type="predicted"/>
<evidence type="ECO:0000313" key="3">
    <source>
        <dbReference type="Proteomes" id="UP000006038"/>
    </source>
</evidence>
<accession>J3M5B6</accession>
<dbReference type="Proteomes" id="UP000006038">
    <property type="component" value="Chromosome 5"/>
</dbReference>
<organism evidence="2">
    <name type="scientific">Oryza brachyantha</name>
    <name type="common">malo sina</name>
    <dbReference type="NCBI Taxonomy" id="4533"/>
    <lineage>
        <taxon>Eukaryota</taxon>
        <taxon>Viridiplantae</taxon>
        <taxon>Streptophyta</taxon>
        <taxon>Embryophyta</taxon>
        <taxon>Tracheophyta</taxon>
        <taxon>Spermatophyta</taxon>
        <taxon>Magnoliopsida</taxon>
        <taxon>Liliopsida</taxon>
        <taxon>Poales</taxon>
        <taxon>Poaceae</taxon>
        <taxon>BOP clade</taxon>
        <taxon>Oryzoideae</taxon>
        <taxon>Oryzeae</taxon>
        <taxon>Oryzinae</taxon>
        <taxon>Oryza</taxon>
    </lineage>
</organism>
<keyword evidence="3" id="KW-1185">Reference proteome</keyword>
<name>J3M5B6_ORYBR</name>